<dbReference type="EMBL" id="JAEMHM010000011">
    <property type="protein sequence ID" value="MBJ6725883.1"/>
    <property type="molecule type" value="Genomic_DNA"/>
</dbReference>
<comment type="caution">
    <text evidence="6">The sequence shown here is derived from an EMBL/GenBank/DDBJ whole genome shotgun (WGS) entry which is preliminary data.</text>
</comment>
<dbReference type="Gene3D" id="3.30.1060.10">
    <property type="entry name" value="Peptide methionine sulphoxide reductase MsrA"/>
    <property type="match status" value="1"/>
</dbReference>
<feature type="domain" description="Peptide methionine sulphoxide reductase MsrA" evidence="5">
    <location>
        <begin position="8"/>
        <end position="159"/>
    </location>
</feature>
<dbReference type="GO" id="GO:0008113">
    <property type="term" value="F:peptide-methionine (S)-S-oxide reductase activity"/>
    <property type="evidence" value="ECO:0007669"/>
    <property type="project" value="UniProtKB-UniRule"/>
</dbReference>
<evidence type="ECO:0000256" key="2">
    <source>
        <dbReference type="ARBA" id="ARBA00047806"/>
    </source>
</evidence>
<keyword evidence="1 4" id="KW-0560">Oxidoreductase</keyword>
<dbReference type="InterPro" id="IPR002569">
    <property type="entry name" value="Met_Sox_Rdtase_MsrA_dom"/>
</dbReference>
<keyword evidence="7" id="KW-1185">Reference proteome</keyword>
<accession>A0A8J7IQ45</accession>
<evidence type="ECO:0000259" key="5">
    <source>
        <dbReference type="Pfam" id="PF01625"/>
    </source>
</evidence>
<dbReference type="EC" id="1.8.4.11" evidence="4"/>
<proteinExistence type="inferred from homology"/>
<evidence type="ECO:0000313" key="7">
    <source>
        <dbReference type="Proteomes" id="UP000636888"/>
    </source>
</evidence>
<comment type="catalytic activity">
    <reaction evidence="3 4">
        <text>[thioredoxin]-disulfide + L-methionine + H2O = L-methionine (S)-S-oxide + [thioredoxin]-dithiol</text>
        <dbReference type="Rhea" id="RHEA:19993"/>
        <dbReference type="Rhea" id="RHEA-COMP:10698"/>
        <dbReference type="Rhea" id="RHEA-COMP:10700"/>
        <dbReference type="ChEBI" id="CHEBI:15377"/>
        <dbReference type="ChEBI" id="CHEBI:29950"/>
        <dbReference type="ChEBI" id="CHEBI:50058"/>
        <dbReference type="ChEBI" id="CHEBI:57844"/>
        <dbReference type="ChEBI" id="CHEBI:58772"/>
        <dbReference type="EC" id="1.8.4.11"/>
    </reaction>
</comment>
<dbReference type="HAMAP" id="MF_01401">
    <property type="entry name" value="MsrA"/>
    <property type="match status" value="1"/>
</dbReference>
<dbReference type="NCBIfam" id="TIGR00401">
    <property type="entry name" value="msrA"/>
    <property type="match status" value="1"/>
</dbReference>
<feature type="active site" evidence="4">
    <location>
        <position position="15"/>
    </location>
</feature>
<dbReference type="Pfam" id="PF01625">
    <property type="entry name" value="PMSR"/>
    <property type="match status" value="1"/>
</dbReference>
<reference evidence="6" key="1">
    <citation type="submission" date="2020-12" db="EMBL/GenBank/DDBJ databases">
        <title>Geomonas sp. Red875, isolated from river sediment.</title>
        <authorList>
            <person name="Xu Z."/>
            <person name="Zhang Z."/>
            <person name="Masuda Y."/>
            <person name="Itoh H."/>
            <person name="Senoo K."/>
        </authorList>
    </citation>
    <scope>NUCLEOTIDE SEQUENCE</scope>
    <source>
        <strain evidence="6">Red875</strain>
    </source>
</reference>
<protein>
    <recommendedName>
        <fullName evidence="4">Peptide methionine sulfoxide reductase MsrA</fullName>
        <shortName evidence="4">Protein-methionine-S-oxide reductase</shortName>
        <ecNumber evidence="4">1.8.4.11</ecNumber>
    </recommendedName>
    <alternativeName>
        <fullName evidence="4">Peptide-methionine (S)-S-oxide reductase</fullName>
        <shortName evidence="4">Peptide Met(O) reductase</shortName>
    </alternativeName>
</protein>
<sequence length="178" mass="20796">MTKENLETAIFAGGCFWCMEPVFDKLDGVASVMPGYTGGHVKDPTYEEVCEGDTGHVEAVRIEFDPSKVTYRQLIDIFWRNIDPTVINRQFCDYGTQYQTAVFYTNEEQKRVAEESRKELEEGRVVPKPIRTEIRPASEFYVAEDYHRQFYIKNQLRYENYHRACGRDGQLKALWKGK</sequence>
<dbReference type="SUPFAM" id="SSF55068">
    <property type="entry name" value="Peptide methionine sulfoxide reductase"/>
    <property type="match status" value="1"/>
</dbReference>
<comment type="catalytic activity">
    <reaction evidence="2 4">
        <text>L-methionyl-[protein] + [thioredoxin]-disulfide + H2O = L-methionyl-(S)-S-oxide-[protein] + [thioredoxin]-dithiol</text>
        <dbReference type="Rhea" id="RHEA:14217"/>
        <dbReference type="Rhea" id="RHEA-COMP:10698"/>
        <dbReference type="Rhea" id="RHEA-COMP:10700"/>
        <dbReference type="Rhea" id="RHEA-COMP:12313"/>
        <dbReference type="Rhea" id="RHEA-COMP:12315"/>
        <dbReference type="ChEBI" id="CHEBI:15377"/>
        <dbReference type="ChEBI" id="CHEBI:16044"/>
        <dbReference type="ChEBI" id="CHEBI:29950"/>
        <dbReference type="ChEBI" id="CHEBI:44120"/>
        <dbReference type="ChEBI" id="CHEBI:50058"/>
        <dbReference type="EC" id="1.8.4.11"/>
    </reaction>
</comment>
<evidence type="ECO:0000313" key="6">
    <source>
        <dbReference type="EMBL" id="MBJ6725883.1"/>
    </source>
</evidence>
<dbReference type="PANTHER" id="PTHR43774:SF1">
    <property type="entry name" value="PEPTIDE METHIONINE SULFOXIDE REDUCTASE MSRA 2"/>
    <property type="match status" value="1"/>
</dbReference>
<evidence type="ECO:0000256" key="3">
    <source>
        <dbReference type="ARBA" id="ARBA00048782"/>
    </source>
</evidence>
<dbReference type="InterPro" id="IPR036509">
    <property type="entry name" value="Met_Sox_Rdtase_MsrA_sf"/>
</dbReference>
<comment type="similarity">
    <text evidence="4">Belongs to the MsrA Met sulfoxide reductase family.</text>
</comment>
<comment type="function">
    <text evidence="4">Has an important function as a repair enzyme for proteins that have been inactivated by oxidation. Catalyzes the reversible oxidation-reduction of methionine sulfoxide in proteins to methionine.</text>
</comment>
<gene>
    <name evidence="4 6" type="primary">msrA</name>
    <name evidence="6" type="ORF">JFN93_14295</name>
</gene>
<dbReference type="RefSeq" id="WP_199384776.1">
    <property type="nucleotide sequence ID" value="NZ_JAEMHM010000011.1"/>
</dbReference>
<evidence type="ECO:0000256" key="1">
    <source>
        <dbReference type="ARBA" id="ARBA00023002"/>
    </source>
</evidence>
<organism evidence="6 7">
    <name type="scientific">Geomesophilobacter sediminis</name>
    <dbReference type="NCBI Taxonomy" id="2798584"/>
    <lineage>
        <taxon>Bacteria</taxon>
        <taxon>Pseudomonadati</taxon>
        <taxon>Thermodesulfobacteriota</taxon>
        <taxon>Desulfuromonadia</taxon>
        <taxon>Geobacterales</taxon>
        <taxon>Geobacteraceae</taxon>
        <taxon>Geomesophilobacter</taxon>
    </lineage>
</organism>
<dbReference type="Proteomes" id="UP000636888">
    <property type="component" value="Unassembled WGS sequence"/>
</dbReference>
<dbReference type="PANTHER" id="PTHR43774">
    <property type="entry name" value="PEPTIDE METHIONINE SULFOXIDE REDUCTASE"/>
    <property type="match status" value="1"/>
</dbReference>
<dbReference type="AlphaFoldDB" id="A0A8J7IQ45"/>
<evidence type="ECO:0000256" key="4">
    <source>
        <dbReference type="HAMAP-Rule" id="MF_01401"/>
    </source>
</evidence>
<name>A0A8J7IQ45_9BACT</name>